<dbReference type="Pfam" id="PF00583">
    <property type="entry name" value="Acetyltransf_1"/>
    <property type="match status" value="1"/>
</dbReference>
<accession>A0ABU0DVM1</accession>
<protein>
    <submittedName>
        <fullName evidence="2">Ribosomal protein S18 acetylase RimI-like enzyme</fullName>
    </submittedName>
</protein>
<dbReference type="InterPro" id="IPR000182">
    <property type="entry name" value="GNAT_dom"/>
</dbReference>
<dbReference type="SUPFAM" id="SSF55729">
    <property type="entry name" value="Acyl-CoA N-acyltransferases (Nat)"/>
    <property type="match status" value="1"/>
</dbReference>
<dbReference type="PROSITE" id="PS51186">
    <property type="entry name" value="GNAT"/>
    <property type="match status" value="1"/>
</dbReference>
<sequence length="131" mass="15251">MDIVIRSYEDKDISKIQQLNKEEGWTNLVENHSATKEAWQNSNVAYVVELEGQGVIGYVRGLTDTRVTLFICEMLIDQKFRGLGLGKELLHYIHSVYPDTRLELLANQSSRSFYEGLNFRPFYGFRKLKEE</sequence>
<gene>
    <name evidence="2" type="ORF">J2R98_002349</name>
</gene>
<dbReference type="InterPro" id="IPR016181">
    <property type="entry name" value="Acyl_CoA_acyltransferase"/>
</dbReference>
<keyword evidence="3" id="KW-1185">Reference proteome</keyword>
<organism evidence="2 3">
    <name type="scientific">Alkalibacillus filiformis</name>
    <dbReference type="NCBI Taxonomy" id="200990"/>
    <lineage>
        <taxon>Bacteria</taxon>
        <taxon>Bacillati</taxon>
        <taxon>Bacillota</taxon>
        <taxon>Bacilli</taxon>
        <taxon>Bacillales</taxon>
        <taxon>Bacillaceae</taxon>
        <taxon>Alkalibacillus</taxon>
    </lineage>
</organism>
<dbReference type="CDD" id="cd04301">
    <property type="entry name" value="NAT_SF"/>
    <property type="match status" value="1"/>
</dbReference>
<evidence type="ECO:0000313" key="2">
    <source>
        <dbReference type="EMBL" id="MDQ0352504.1"/>
    </source>
</evidence>
<feature type="domain" description="N-acetyltransferase" evidence="1">
    <location>
        <begin position="3"/>
        <end position="131"/>
    </location>
</feature>
<dbReference type="Proteomes" id="UP001236723">
    <property type="component" value="Unassembled WGS sequence"/>
</dbReference>
<dbReference type="EMBL" id="JAUSUP010000009">
    <property type="protein sequence ID" value="MDQ0352504.1"/>
    <property type="molecule type" value="Genomic_DNA"/>
</dbReference>
<evidence type="ECO:0000313" key="3">
    <source>
        <dbReference type="Proteomes" id="UP001236723"/>
    </source>
</evidence>
<dbReference type="Gene3D" id="3.40.630.30">
    <property type="match status" value="1"/>
</dbReference>
<name>A0ABU0DVM1_9BACI</name>
<comment type="caution">
    <text evidence="2">The sequence shown here is derived from an EMBL/GenBank/DDBJ whole genome shotgun (WGS) entry which is preliminary data.</text>
</comment>
<proteinExistence type="predicted"/>
<reference evidence="2 3" key="1">
    <citation type="submission" date="2023-07" db="EMBL/GenBank/DDBJ databases">
        <title>Genomic Encyclopedia of Type Strains, Phase IV (KMG-IV): sequencing the most valuable type-strain genomes for metagenomic binning, comparative biology and taxonomic classification.</title>
        <authorList>
            <person name="Goeker M."/>
        </authorList>
    </citation>
    <scope>NUCLEOTIDE SEQUENCE [LARGE SCALE GENOMIC DNA]</scope>
    <source>
        <strain evidence="2 3">DSM 15448</strain>
    </source>
</reference>
<evidence type="ECO:0000259" key="1">
    <source>
        <dbReference type="PROSITE" id="PS51186"/>
    </source>
</evidence>